<dbReference type="PATRIC" id="fig|1123069.3.peg.498"/>
<reference evidence="3 4" key="1">
    <citation type="journal article" date="2013" name="Stand. Genomic Sci.">
        <title>Genome sequence of the reddish-pigmented Rubellimicrobium thermophilum type strain (DSM 16684(T)), a member of the Roseobacter clade.</title>
        <authorList>
            <person name="Fiebig A."/>
            <person name="Riedel T."/>
            <person name="Gronow S."/>
            <person name="Petersen J."/>
            <person name="Klenk H.P."/>
            <person name="Goker M."/>
        </authorList>
    </citation>
    <scope>NUCLEOTIDE SEQUENCE [LARGE SCALE GENOMIC DNA]</scope>
    <source>
        <strain evidence="3 4">DSM 16684</strain>
    </source>
</reference>
<proteinExistence type="predicted"/>
<dbReference type="CDD" id="cd00118">
    <property type="entry name" value="LysM"/>
    <property type="match status" value="1"/>
</dbReference>
<dbReference type="RefSeq" id="WP_021096642.1">
    <property type="nucleotide sequence ID" value="NZ_KE557320.1"/>
</dbReference>
<evidence type="ECO:0000313" key="4">
    <source>
        <dbReference type="Proteomes" id="UP000015346"/>
    </source>
</evidence>
<dbReference type="Proteomes" id="UP000015346">
    <property type="component" value="Unassembled WGS sequence"/>
</dbReference>
<dbReference type="Gene3D" id="3.10.350.10">
    <property type="entry name" value="LysM domain"/>
    <property type="match status" value="1"/>
</dbReference>
<accession>S9R637</accession>
<evidence type="ECO:0000256" key="1">
    <source>
        <dbReference type="SAM" id="MobiDB-lite"/>
    </source>
</evidence>
<feature type="compositionally biased region" description="Pro residues" evidence="1">
    <location>
        <begin position="28"/>
        <end position="50"/>
    </location>
</feature>
<dbReference type="InterPro" id="IPR018392">
    <property type="entry name" value="LysM"/>
</dbReference>
<comment type="caution">
    <text evidence="3">The sequence shown here is derived from an EMBL/GenBank/DDBJ whole genome shotgun (WGS) entry which is preliminary data.</text>
</comment>
<feature type="region of interest" description="Disordered" evidence="1">
    <location>
        <begin position="1"/>
        <end position="52"/>
    </location>
</feature>
<dbReference type="STRING" id="1123069.ruthe_00533"/>
<dbReference type="SMART" id="SM00257">
    <property type="entry name" value="LysM"/>
    <property type="match status" value="1"/>
</dbReference>
<dbReference type="HOGENOM" id="CLU_1174735_0_0_5"/>
<feature type="domain" description="LysM" evidence="2">
    <location>
        <begin position="181"/>
        <end position="230"/>
    </location>
</feature>
<evidence type="ECO:0000259" key="2">
    <source>
        <dbReference type="PROSITE" id="PS51782"/>
    </source>
</evidence>
<dbReference type="PANTHER" id="PTHR34700:SF4">
    <property type="entry name" value="PHAGE-LIKE ELEMENT PBSX PROTEIN XKDP"/>
    <property type="match status" value="1"/>
</dbReference>
<dbReference type="EMBL" id="AOLV01000007">
    <property type="protein sequence ID" value="EPX87463.1"/>
    <property type="molecule type" value="Genomic_DNA"/>
</dbReference>
<dbReference type="AlphaFoldDB" id="S9R637"/>
<organism evidence="3 4">
    <name type="scientific">Rubellimicrobium thermophilum DSM 16684</name>
    <dbReference type="NCBI Taxonomy" id="1123069"/>
    <lineage>
        <taxon>Bacteria</taxon>
        <taxon>Pseudomonadati</taxon>
        <taxon>Pseudomonadota</taxon>
        <taxon>Alphaproteobacteria</taxon>
        <taxon>Rhodobacterales</taxon>
        <taxon>Roseobacteraceae</taxon>
        <taxon>Rubellimicrobium</taxon>
    </lineage>
</organism>
<dbReference type="PROSITE" id="PS51782">
    <property type="entry name" value="LYSM"/>
    <property type="match status" value="1"/>
</dbReference>
<name>S9R637_9RHOB</name>
<protein>
    <submittedName>
        <fullName evidence="3">LysM domain protein</fullName>
    </submittedName>
</protein>
<dbReference type="Pfam" id="PF01476">
    <property type="entry name" value="LysM"/>
    <property type="match status" value="1"/>
</dbReference>
<dbReference type="PANTHER" id="PTHR34700">
    <property type="entry name" value="POTASSIUM BINDING PROTEIN KBP"/>
    <property type="match status" value="1"/>
</dbReference>
<sequence>MMPASAGAPPEADGSGPRPDATLDVTAPAPPRPDPVPEPPAGTPQAPAQPPVLLSDAEGVRVLQPALPPDADPEVLQSVSLEAISYDAAGDVTLSGRATGDAVAVRLYLDNRLIAERPVEADGRWTATLAQIEPGVYRLRIDQLDGTGRVTSRIETPFQREQREDLATLMAEAQQAGQSIAMRTVQPGNTLWAIARDRYGQGILYVRVFEANRDRIRDPDLIYPGQVFVLPAMEGR</sequence>
<gene>
    <name evidence="3" type="ORF">ruthe_00533</name>
</gene>
<dbReference type="InterPro" id="IPR036779">
    <property type="entry name" value="LysM_dom_sf"/>
</dbReference>
<evidence type="ECO:0000313" key="3">
    <source>
        <dbReference type="EMBL" id="EPX87463.1"/>
    </source>
</evidence>
<dbReference type="InterPro" id="IPR052196">
    <property type="entry name" value="Bact_Kbp"/>
</dbReference>
<keyword evidence="4" id="KW-1185">Reference proteome</keyword>